<gene>
    <name evidence="2" type="ORF">PENTCL1PPCAC_25294</name>
</gene>
<feature type="region of interest" description="Disordered" evidence="1">
    <location>
        <begin position="100"/>
        <end position="121"/>
    </location>
</feature>
<dbReference type="Proteomes" id="UP001432027">
    <property type="component" value="Unassembled WGS sequence"/>
</dbReference>
<organism evidence="2 3">
    <name type="scientific">Pristionchus entomophagus</name>
    <dbReference type="NCBI Taxonomy" id="358040"/>
    <lineage>
        <taxon>Eukaryota</taxon>
        <taxon>Metazoa</taxon>
        <taxon>Ecdysozoa</taxon>
        <taxon>Nematoda</taxon>
        <taxon>Chromadorea</taxon>
        <taxon>Rhabditida</taxon>
        <taxon>Rhabditina</taxon>
        <taxon>Diplogasteromorpha</taxon>
        <taxon>Diplogasteroidea</taxon>
        <taxon>Neodiplogasteridae</taxon>
        <taxon>Pristionchus</taxon>
    </lineage>
</organism>
<keyword evidence="3" id="KW-1185">Reference proteome</keyword>
<feature type="non-terminal residue" evidence="2">
    <location>
        <position position="318"/>
    </location>
</feature>
<accession>A0AAV5UAA0</accession>
<evidence type="ECO:0000313" key="2">
    <source>
        <dbReference type="EMBL" id="GMT03120.1"/>
    </source>
</evidence>
<dbReference type="EMBL" id="BTSX01000006">
    <property type="protein sequence ID" value="GMT03120.1"/>
    <property type="molecule type" value="Genomic_DNA"/>
</dbReference>
<name>A0AAV5UAA0_9BILA</name>
<feature type="region of interest" description="Disordered" evidence="1">
    <location>
        <begin position="1"/>
        <end position="20"/>
    </location>
</feature>
<dbReference type="AlphaFoldDB" id="A0AAV5UAA0"/>
<evidence type="ECO:0000313" key="3">
    <source>
        <dbReference type="Proteomes" id="UP001432027"/>
    </source>
</evidence>
<proteinExistence type="predicted"/>
<sequence>MSGMVEAEEGPAVLVPSSSMNGAGSNDSAVGAAARAAGVGGAVSTEGRGPYEILRRSGGRGVPITGPAAAAAAGTGASGGGVGGFWGGLMTTLGVTAGGGGGGRGVWGREDPDDPGRDPADDGLAAAAADDAALAAVGQIEGAADFLGAGAAAAGAACLGTGSAGEGRAAAEVVVSLLLLLLRLAFAAARAIVSWSSSGRSFSRSERRIASCTNLVGVASAGGGALSPSSVSLGEGGRGAGGSRGDGRCCLSTSLFSLVSRPNFASRPGTRKGIPSVYLFAYSGARAPARGTFAEVSTGRVESRSAEMGPDGAEGVCD</sequence>
<feature type="compositionally biased region" description="Basic and acidic residues" evidence="1">
    <location>
        <begin position="107"/>
        <end position="120"/>
    </location>
</feature>
<protein>
    <submittedName>
        <fullName evidence="2">Uncharacterized protein</fullName>
    </submittedName>
</protein>
<evidence type="ECO:0000256" key="1">
    <source>
        <dbReference type="SAM" id="MobiDB-lite"/>
    </source>
</evidence>
<comment type="caution">
    <text evidence="2">The sequence shown here is derived from an EMBL/GenBank/DDBJ whole genome shotgun (WGS) entry which is preliminary data.</text>
</comment>
<reference evidence="2" key="1">
    <citation type="submission" date="2023-10" db="EMBL/GenBank/DDBJ databases">
        <title>Genome assembly of Pristionchus species.</title>
        <authorList>
            <person name="Yoshida K."/>
            <person name="Sommer R.J."/>
        </authorList>
    </citation>
    <scope>NUCLEOTIDE SEQUENCE</scope>
    <source>
        <strain evidence="2">RS0144</strain>
    </source>
</reference>